<organism evidence="1 2">
    <name type="scientific">Mycobacterium timonense</name>
    <dbReference type="NCBI Taxonomy" id="701043"/>
    <lineage>
        <taxon>Bacteria</taxon>
        <taxon>Bacillati</taxon>
        <taxon>Actinomycetota</taxon>
        <taxon>Actinomycetes</taxon>
        <taxon>Mycobacteriales</taxon>
        <taxon>Mycobacteriaceae</taxon>
        <taxon>Mycobacterium</taxon>
        <taxon>Mycobacterium avium complex (MAC)</taxon>
    </lineage>
</organism>
<sequence length="282" mass="31152">MSPIAGAVAGNVVNTPHPADVLDDPRPYVRHVVSVTEQHGLQHKTIEVPASEVTKNPFRPVGERVVADLDSFLAELDRRPLGDAGTLWGNATAGRLTAIYNDHRCIGDDGDDLAGWRDDKLTLKLVEDEDWTAWHKVSGTYFTQSEFGDLVESLLHTVIDPDQADLLEIIDSVRASTSGEFESTIERANGGQTLTYKQEHNVSAGKGRRLELPQLITLELRPWDGHPAFVVVQAYFRTRVRDGQLWLAVKLKPTRQIVRDAWAIVTGAVTAQTSKRVYAVAS</sequence>
<evidence type="ECO:0000313" key="2">
    <source>
        <dbReference type="Proteomes" id="UP000192847"/>
    </source>
</evidence>
<dbReference type="Pfam" id="PF10065">
    <property type="entry name" value="DUF2303"/>
    <property type="match status" value="1"/>
</dbReference>
<keyword evidence="2" id="KW-1185">Reference proteome</keyword>
<name>A0ABX3TSW0_9MYCO</name>
<accession>A0ABX3TSW0</accession>
<evidence type="ECO:0008006" key="3">
    <source>
        <dbReference type="Google" id="ProtNLM"/>
    </source>
</evidence>
<gene>
    <name evidence="1" type="ORF">BST46_01735</name>
</gene>
<dbReference type="InterPro" id="IPR019276">
    <property type="entry name" value="DUF2303"/>
</dbReference>
<dbReference type="Proteomes" id="UP000192847">
    <property type="component" value="Unassembled WGS sequence"/>
</dbReference>
<evidence type="ECO:0000313" key="1">
    <source>
        <dbReference type="EMBL" id="ORB81746.1"/>
    </source>
</evidence>
<dbReference type="EMBL" id="MVIL01000003">
    <property type="protein sequence ID" value="ORB81746.1"/>
    <property type="molecule type" value="Genomic_DNA"/>
</dbReference>
<comment type="caution">
    <text evidence="1">The sequence shown here is derived from an EMBL/GenBank/DDBJ whole genome shotgun (WGS) entry which is preliminary data.</text>
</comment>
<reference evidence="1 2" key="1">
    <citation type="submission" date="2017-02" db="EMBL/GenBank/DDBJ databases">
        <title>The new phylogeny of genus Mycobacterium.</title>
        <authorList>
            <person name="Tortoli E."/>
            <person name="Trovato A."/>
            <person name="Cirillo D.M."/>
        </authorList>
    </citation>
    <scope>NUCLEOTIDE SEQUENCE [LARGE SCALE GENOMIC DNA]</scope>
    <source>
        <strain evidence="1 2">CCUG 56329</strain>
    </source>
</reference>
<proteinExistence type="predicted"/>
<protein>
    <recommendedName>
        <fullName evidence="3">DUF2303 family protein</fullName>
    </recommendedName>
</protein>